<organism evidence="9">
    <name type="scientific">marine metagenome</name>
    <dbReference type="NCBI Taxonomy" id="408172"/>
    <lineage>
        <taxon>unclassified sequences</taxon>
        <taxon>metagenomes</taxon>
        <taxon>ecological metagenomes</taxon>
    </lineage>
</organism>
<name>A0A382SC90_9ZZZZ</name>
<dbReference type="InterPro" id="IPR012340">
    <property type="entry name" value="NA-bd_OB-fold"/>
</dbReference>
<evidence type="ECO:0000256" key="5">
    <source>
        <dbReference type="ARBA" id="ARBA00022748"/>
    </source>
</evidence>
<dbReference type="Pfam" id="PF03100">
    <property type="entry name" value="CcmE"/>
    <property type="match status" value="1"/>
</dbReference>
<dbReference type="InterPro" id="IPR004329">
    <property type="entry name" value="CcmE"/>
</dbReference>
<dbReference type="PANTHER" id="PTHR34128:SF2">
    <property type="entry name" value="CYTOCHROME C-TYPE BIOGENESIS PROTEIN CCME HOMOLOG, MITOCHONDRIAL"/>
    <property type="match status" value="1"/>
</dbReference>
<accession>A0A382SC90</accession>
<evidence type="ECO:0000256" key="4">
    <source>
        <dbReference type="ARBA" id="ARBA00022723"/>
    </source>
</evidence>
<keyword evidence="8" id="KW-0472">Membrane</keyword>
<reference evidence="9" key="1">
    <citation type="submission" date="2018-05" db="EMBL/GenBank/DDBJ databases">
        <authorList>
            <person name="Lanie J.A."/>
            <person name="Ng W.-L."/>
            <person name="Kazmierczak K.M."/>
            <person name="Andrzejewski T.M."/>
            <person name="Davidsen T.M."/>
            <person name="Wayne K.J."/>
            <person name="Tettelin H."/>
            <person name="Glass J.I."/>
            <person name="Rusch D."/>
            <person name="Podicherti R."/>
            <person name="Tsui H.-C.T."/>
            <person name="Winkler M.E."/>
        </authorList>
    </citation>
    <scope>NUCLEOTIDE SEQUENCE</scope>
</reference>
<keyword evidence="7" id="KW-0408">Iron</keyword>
<evidence type="ECO:0000256" key="2">
    <source>
        <dbReference type="ARBA" id="ARBA00022617"/>
    </source>
</evidence>
<protein>
    <recommendedName>
        <fullName evidence="10">Cytochrome c-type biogenesis protein CcmE</fullName>
    </recommendedName>
</protein>
<keyword evidence="2" id="KW-0349">Heme</keyword>
<proteinExistence type="predicted"/>
<gene>
    <name evidence="9" type="ORF">METZ01_LOCUS360424</name>
</gene>
<keyword evidence="4" id="KW-0479">Metal-binding</keyword>
<comment type="subcellular location">
    <subcellularLocation>
        <location evidence="1">Membrane</location>
    </subcellularLocation>
</comment>
<dbReference type="Gene3D" id="2.40.50.140">
    <property type="entry name" value="Nucleic acid-binding proteins"/>
    <property type="match status" value="1"/>
</dbReference>
<keyword evidence="5" id="KW-0201">Cytochrome c-type biogenesis</keyword>
<evidence type="ECO:0000256" key="3">
    <source>
        <dbReference type="ARBA" id="ARBA00022692"/>
    </source>
</evidence>
<dbReference type="GO" id="GO:0020037">
    <property type="term" value="F:heme binding"/>
    <property type="evidence" value="ECO:0007669"/>
    <property type="project" value="InterPro"/>
</dbReference>
<keyword evidence="3" id="KW-0812">Transmembrane</keyword>
<dbReference type="GO" id="GO:0005886">
    <property type="term" value="C:plasma membrane"/>
    <property type="evidence" value="ECO:0007669"/>
    <property type="project" value="InterPro"/>
</dbReference>
<evidence type="ECO:0008006" key="10">
    <source>
        <dbReference type="Google" id="ProtNLM"/>
    </source>
</evidence>
<keyword evidence="6" id="KW-1133">Transmembrane helix</keyword>
<dbReference type="GO" id="GO:0046872">
    <property type="term" value="F:metal ion binding"/>
    <property type="evidence" value="ECO:0007669"/>
    <property type="project" value="UniProtKB-KW"/>
</dbReference>
<evidence type="ECO:0000256" key="8">
    <source>
        <dbReference type="ARBA" id="ARBA00023136"/>
    </source>
</evidence>
<dbReference type="EMBL" id="UINC01128053">
    <property type="protein sequence ID" value="SVD07570.1"/>
    <property type="molecule type" value="Genomic_DNA"/>
</dbReference>
<dbReference type="GO" id="GO:0017003">
    <property type="term" value="P:protein-heme linkage"/>
    <property type="evidence" value="ECO:0007669"/>
    <property type="project" value="InterPro"/>
</dbReference>
<evidence type="ECO:0000313" key="9">
    <source>
        <dbReference type="EMBL" id="SVD07570.1"/>
    </source>
</evidence>
<feature type="non-terminal residue" evidence="9">
    <location>
        <position position="1"/>
    </location>
</feature>
<evidence type="ECO:0000256" key="6">
    <source>
        <dbReference type="ARBA" id="ARBA00022989"/>
    </source>
</evidence>
<dbReference type="AlphaFoldDB" id="A0A382SC90"/>
<evidence type="ECO:0000256" key="7">
    <source>
        <dbReference type="ARBA" id="ARBA00023004"/>
    </source>
</evidence>
<dbReference type="SUPFAM" id="SSF82093">
    <property type="entry name" value="Heme chaperone CcmE"/>
    <property type="match status" value="1"/>
</dbReference>
<evidence type="ECO:0000256" key="1">
    <source>
        <dbReference type="ARBA" id="ARBA00004370"/>
    </source>
</evidence>
<sequence length="148" mass="16162">VKRNKLWMIMGLVAIAGAITLLAAGGLSENMVFFLTPAELEAKGTEIIDQPIRLGGQVKPASIDWNDNTTELRFIMFEGDVDIPVESTGAAPAMFRDGIGVVVEGMYSDDGVFRATNLMVKHSNEYAPPEHSEDVRDTYKSLIDSSQK</sequence>
<dbReference type="GO" id="GO:0017004">
    <property type="term" value="P:cytochrome complex assembly"/>
    <property type="evidence" value="ECO:0007669"/>
    <property type="project" value="UniProtKB-KW"/>
</dbReference>
<dbReference type="InterPro" id="IPR036127">
    <property type="entry name" value="CcmE-like_sf"/>
</dbReference>
<dbReference type="PANTHER" id="PTHR34128">
    <property type="entry name" value="CYTOCHROME C-TYPE BIOGENESIS PROTEIN CCME HOMOLOG, MITOCHONDRIAL"/>
    <property type="match status" value="1"/>
</dbReference>